<comment type="pathway">
    <text evidence="10">Amino-acid biosynthesis; L-methionine biosynthesis via de novo pathway.</text>
</comment>
<dbReference type="UniPathway" id="UPA00193"/>
<comment type="similarity">
    <text evidence="3">Belongs to the methylenetetrahydrofolate reductase family.</text>
</comment>
<dbReference type="PANTHER" id="PTHR45754:SF3">
    <property type="entry name" value="METHYLENETETRAHYDROFOLATE REDUCTASE (NADPH)"/>
    <property type="match status" value="1"/>
</dbReference>
<dbReference type="Gene3D" id="3.20.20.220">
    <property type="match status" value="1"/>
</dbReference>
<evidence type="ECO:0000256" key="5">
    <source>
        <dbReference type="ARBA" id="ARBA00022630"/>
    </source>
</evidence>
<organism evidence="12">
    <name type="scientific">freshwater metagenome</name>
    <dbReference type="NCBI Taxonomy" id="449393"/>
    <lineage>
        <taxon>unclassified sequences</taxon>
        <taxon>metagenomes</taxon>
        <taxon>ecological metagenomes</taxon>
    </lineage>
</organism>
<sequence>MGGRRGSGGAAPRTLDIMSIGRGRSLREVVEAGEKSFSFEFFPPKDEAGEAQLWDAVRALEPYRPTFVSVTYGAGGSSRGTTVRVTRRIAQETSMLPMAHLTCVGHTRTELEAVLDEYAAAGVHHVMALRGDPEGGPRADWTPTEGGLTYATELVELVAARGEFRIGVAAFPERHPSSPSLDHDADVLAAKARAGAEFAVTQMFFRAEDYVSLVERVRARGVDLPILPGIMPILNLAAIRRQGELIGTDVPEEVVSRIAAHEGDAVSMRAEGIALAAELCQDLLDAGAPGLHFYTLNRSKATLEIFEKLDVRP</sequence>
<dbReference type="InterPro" id="IPR004620">
    <property type="entry name" value="MTHF_reductase_bac"/>
</dbReference>
<evidence type="ECO:0000256" key="7">
    <source>
        <dbReference type="ARBA" id="ARBA00023002"/>
    </source>
</evidence>
<dbReference type="NCBIfam" id="TIGR00676">
    <property type="entry name" value="fadh2"/>
    <property type="match status" value="1"/>
</dbReference>
<dbReference type="CDD" id="cd00537">
    <property type="entry name" value="MTHFR"/>
    <property type="match status" value="1"/>
</dbReference>
<dbReference type="PANTHER" id="PTHR45754">
    <property type="entry name" value="METHYLENETETRAHYDROFOLATE REDUCTASE"/>
    <property type="match status" value="1"/>
</dbReference>
<evidence type="ECO:0000256" key="2">
    <source>
        <dbReference type="ARBA" id="ARBA00004777"/>
    </source>
</evidence>
<dbReference type="InterPro" id="IPR029041">
    <property type="entry name" value="FAD-linked_oxidoreductase-like"/>
</dbReference>
<keyword evidence="6" id="KW-0274">FAD</keyword>
<evidence type="ECO:0000256" key="1">
    <source>
        <dbReference type="ARBA" id="ARBA00001974"/>
    </source>
</evidence>
<evidence type="ECO:0000256" key="9">
    <source>
        <dbReference type="ARBA" id="ARBA00023167"/>
    </source>
</evidence>
<reference evidence="12" key="1">
    <citation type="submission" date="2020-05" db="EMBL/GenBank/DDBJ databases">
        <authorList>
            <person name="Chiriac C."/>
            <person name="Salcher M."/>
            <person name="Ghai R."/>
            <person name="Kavagutti S V."/>
        </authorList>
    </citation>
    <scope>NUCLEOTIDE SEQUENCE</scope>
</reference>
<accession>A0A6J6T4F2</accession>
<keyword evidence="5" id="KW-0285">Flavoprotein</keyword>
<keyword evidence="7" id="KW-0560">Oxidoreductase</keyword>
<dbReference type="GO" id="GO:0035999">
    <property type="term" value="P:tetrahydrofolate interconversion"/>
    <property type="evidence" value="ECO:0007669"/>
    <property type="project" value="UniProtKB-UniPathway"/>
</dbReference>
<dbReference type="EMBL" id="CAEZYQ010000009">
    <property type="protein sequence ID" value="CAB4742082.1"/>
    <property type="molecule type" value="Genomic_DNA"/>
</dbReference>
<keyword evidence="9" id="KW-0486">Methionine biosynthesis</keyword>
<evidence type="ECO:0000256" key="11">
    <source>
        <dbReference type="ARBA" id="ARBA00034529"/>
    </source>
</evidence>
<evidence type="ECO:0000256" key="4">
    <source>
        <dbReference type="ARBA" id="ARBA00022605"/>
    </source>
</evidence>
<evidence type="ECO:0000256" key="3">
    <source>
        <dbReference type="ARBA" id="ARBA00006743"/>
    </source>
</evidence>
<dbReference type="GO" id="GO:0106312">
    <property type="term" value="F:methylenetetrahydrofolate reductase (NADH) activity"/>
    <property type="evidence" value="ECO:0007669"/>
    <property type="project" value="UniProtKB-EC"/>
</dbReference>
<evidence type="ECO:0000256" key="6">
    <source>
        <dbReference type="ARBA" id="ARBA00022827"/>
    </source>
</evidence>
<keyword evidence="4" id="KW-0028">Amino-acid biosynthesis</keyword>
<evidence type="ECO:0000256" key="10">
    <source>
        <dbReference type="ARBA" id="ARBA00034478"/>
    </source>
</evidence>
<dbReference type="SUPFAM" id="SSF51730">
    <property type="entry name" value="FAD-linked oxidoreductase"/>
    <property type="match status" value="1"/>
</dbReference>
<dbReference type="AlphaFoldDB" id="A0A6J6T4F2"/>
<dbReference type="GO" id="GO:0071949">
    <property type="term" value="F:FAD binding"/>
    <property type="evidence" value="ECO:0007669"/>
    <property type="project" value="TreeGrafter"/>
</dbReference>
<gene>
    <name evidence="12" type="ORF">UFOPK2761_01387</name>
</gene>
<comment type="pathway">
    <text evidence="2">One-carbon metabolism; tetrahydrofolate interconversion.</text>
</comment>
<dbReference type="InterPro" id="IPR003171">
    <property type="entry name" value="Mehydrof_redctse-like"/>
</dbReference>
<evidence type="ECO:0000256" key="8">
    <source>
        <dbReference type="ARBA" id="ARBA00023027"/>
    </source>
</evidence>
<evidence type="ECO:0000313" key="12">
    <source>
        <dbReference type="EMBL" id="CAB4742082.1"/>
    </source>
</evidence>
<comment type="cofactor">
    <cofactor evidence="1">
        <name>FAD</name>
        <dbReference type="ChEBI" id="CHEBI:57692"/>
    </cofactor>
</comment>
<dbReference type="Pfam" id="PF02219">
    <property type="entry name" value="MTHFR"/>
    <property type="match status" value="1"/>
</dbReference>
<protein>
    <recommendedName>
        <fullName evidence="11">methylenetetrahydrofolate reductase (NADH)</fullName>
        <ecNumber evidence="11">1.5.1.54</ecNumber>
    </recommendedName>
</protein>
<dbReference type="GO" id="GO:0005829">
    <property type="term" value="C:cytosol"/>
    <property type="evidence" value="ECO:0007669"/>
    <property type="project" value="InterPro"/>
</dbReference>
<name>A0A6J6T4F2_9ZZZZ</name>
<dbReference type="EC" id="1.5.1.54" evidence="11"/>
<dbReference type="GO" id="GO:0009086">
    <property type="term" value="P:methionine biosynthetic process"/>
    <property type="evidence" value="ECO:0007669"/>
    <property type="project" value="UniProtKB-KW"/>
</dbReference>
<keyword evidence="8" id="KW-0520">NAD</keyword>
<proteinExistence type="inferred from homology"/>